<dbReference type="PANTHER" id="PTHR11455:SF9">
    <property type="entry name" value="CRYPTOCHROME CIRCADIAN CLOCK 5 ISOFORM X1"/>
    <property type="match status" value="1"/>
</dbReference>
<dbReference type="PATRIC" id="fig|189381.12.peg.1904"/>
<evidence type="ECO:0000256" key="6">
    <source>
        <dbReference type="ARBA" id="ARBA00022991"/>
    </source>
</evidence>
<evidence type="ECO:0000256" key="7">
    <source>
        <dbReference type="ARBA" id="ARBA00033999"/>
    </source>
</evidence>
<dbReference type="GO" id="GO:0003904">
    <property type="term" value="F:deoxyribodipyrimidine photo-lyase activity"/>
    <property type="evidence" value="ECO:0007669"/>
    <property type="project" value="UniProtKB-EC"/>
</dbReference>
<dbReference type="PROSITE" id="PS00691">
    <property type="entry name" value="DNA_PHOTOLYASES_1_2"/>
    <property type="match status" value="1"/>
</dbReference>
<feature type="site" description="Electron transfer via tryptophanyl radical" evidence="9">
    <location>
        <position position="348"/>
    </location>
</feature>
<dbReference type="InterPro" id="IPR006050">
    <property type="entry name" value="DNA_photolyase_N"/>
</dbReference>
<feature type="binding site" evidence="8">
    <location>
        <position position="261"/>
    </location>
    <ligand>
        <name>FAD</name>
        <dbReference type="ChEBI" id="CHEBI:57692"/>
    </ligand>
</feature>
<feature type="site" description="Electron transfer via tryptophanyl radical" evidence="9">
    <location>
        <position position="371"/>
    </location>
</feature>
<dbReference type="PROSITE" id="PS51645">
    <property type="entry name" value="PHR_CRY_ALPHA_BETA"/>
    <property type="match status" value="1"/>
</dbReference>
<dbReference type="Proteomes" id="UP000037405">
    <property type="component" value="Unassembled WGS sequence"/>
</dbReference>
<evidence type="ECO:0000256" key="2">
    <source>
        <dbReference type="ARBA" id="ARBA00013149"/>
    </source>
</evidence>
<dbReference type="GO" id="GO:0009416">
    <property type="term" value="P:response to light stimulus"/>
    <property type="evidence" value="ECO:0007669"/>
    <property type="project" value="TreeGrafter"/>
</dbReference>
<comment type="caution">
    <text evidence="12">The sequence shown here is derived from an EMBL/GenBank/DDBJ whole genome shotgun (WGS) entry which is preliminary data.</text>
</comment>
<dbReference type="GO" id="GO:0003677">
    <property type="term" value="F:DNA binding"/>
    <property type="evidence" value="ECO:0007669"/>
    <property type="project" value="TreeGrafter"/>
</dbReference>
<sequence>MNKRIIVLFRDDLRIHDHPALHEAATAGTVLPLYILDNDRPFGGAKQWWLHRNLEALESAISDIGGRLWYDKGDMEKTIFRWIKEWKADAVYWNRVYEPGIYERDLELAKKLDAEGIEVKTFEGTLLLPPWTVKKEDDTPYKVFTSFYKSFRTNSIPKPLPKVKELNVPDIDKGASLEELALIPEIPWYHVMESIWDPGEAAAIRRFRSFTKNRLPSYTDRRDYPANGSHSTLSPYLALGVISARSMYHSLLKHSVSPEPFIRQLVWREFSYSVLLHFPDSTSTPLDSRFKTFRWESDQEAFERWTKGVTGYPIVDAGMRELWATGFMHNRVRMVAASFLTKHLLIPWQKGADWFMDTLIDADLANNSMGWQWVAGSGLDSSPYFRVFNPTLQGEKFDGDGDYIRMWVPEISGLPDKYIQEPSKAPAAILETAGITLGKDYPEPMVDHKAARQRALARFDEIKK</sequence>
<evidence type="ECO:0000256" key="8">
    <source>
        <dbReference type="PIRSR" id="PIRSR602081-1"/>
    </source>
</evidence>
<dbReference type="InterPro" id="IPR005101">
    <property type="entry name" value="Cryptochr/Photolyase_FAD-bd"/>
</dbReference>
<dbReference type="GO" id="GO:0000719">
    <property type="term" value="P:photoreactive repair"/>
    <property type="evidence" value="ECO:0007669"/>
    <property type="project" value="UniProtKB-ARBA"/>
</dbReference>
<evidence type="ECO:0000259" key="11">
    <source>
        <dbReference type="PROSITE" id="PS51645"/>
    </source>
</evidence>
<comment type="similarity">
    <text evidence="10">Belongs to the DNA photolyase family.</text>
</comment>
<dbReference type="OrthoDB" id="9772484at2"/>
<feature type="binding site" evidence="8">
    <location>
        <position position="218"/>
    </location>
    <ligand>
        <name>FAD</name>
        <dbReference type="ChEBI" id="CHEBI:57692"/>
    </ligand>
</feature>
<accession>A0A0M0GRN6</accession>
<dbReference type="InterPro" id="IPR036155">
    <property type="entry name" value="Crypto/Photolyase_N_sf"/>
</dbReference>
<evidence type="ECO:0000256" key="5">
    <source>
        <dbReference type="ARBA" id="ARBA00022827"/>
    </source>
</evidence>
<keyword evidence="13" id="KW-1185">Reference proteome</keyword>
<evidence type="ECO:0000256" key="3">
    <source>
        <dbReference type="ARBA" id="ARBA00014046"/>
    </source>
</evidence>
<dbReference type="EMBL" id="LGUE01000001">
    <property type="protein sequence ID" value="KON92489.1"/>
    <property type="molecule type" value="Genomic_DNA"/>
</dbReference>
<name>A0A0M0GRN6_9BACI</name>
<protein>
    <recommendedName>
        <fullName evidence="3">Deoxyribodipyrimidine photo-lyase</fullName>
        <ecNumber evidence="2">4.1.99.3</ecNumber>
    </recommendedName>
</protein>
<keyword evidence="4 8" id="KW-0285">Flavoprotein</keyword>
<dbReference type="PANTHER" id="PTHR11455">
    <property type="entry name" value="CRYPTOCHROME"/>
    <property type="match status" value="1"/>
</dbReference>
<gene>
    <name evidence="12" type="ORF">AF331_08640</name>
</gene>
<dbReference type="Gene3D" id="1.10.579.10">
    <property type="entry name" value="DNA Cyclobutane Dipyrimidine Photolyase, subunit A, domain 3"/>
    <property type="match status" value="1"/>
</dbReference>
<dbReference type="AlphaFoldDB" id="A0A0M0GRN6"/>
<dbReference type="InterPro" id="IPR002081">
    <property type="entry name" value="Cryptochrome/DNA_photolyase_1"/>
</dbReference>
<dbReference type="RefSeq" id="WP_053427643.1">
    <property type="nucleotide sequence ID" value="NZ_LGUE01000001.1"/>
</dbReference>
<evidence type="ECO:0000256" key="9">
    <source>
        <dbReference type="PIRSR" id="PIRSR602081-2"/>
    </source>
</evidence>
<dbReference type="SUPFAM" id="SSF48173">
    <property type="entry name" value="Cryptochrome/photolyase FAD-binding domain"/>
    <property type="match status" value="1"/>
</dbReference>
<evidence type="ECO:0000256" key="4">
    <source>
        <dbReference type="ARBA" id="ARBA00022630"/>
    </source>
</evidence>
<evidence type="ECO:0000313" key="13">
    <source>
        <dbReference type="Proteomes" id="UP000037405"/>
    </source>
</evidence>
<dbReference type="PROSITE" id="PS00394">
    <property type="entry name" value="DNA_PHOTOLYASES_1_1"/>
    <property type="match status" value="1"/>
</dbReference>
<dbReference type="InterPro" id="IPR018394">
    <property type="entry name" value="DNA_photolyase_1_CS_C"/>
</dbReference>
<dbReference type="Gene3D" id="1.25.40.80">
    <property type="match status" value="1"/>
</dbReference>
<evidence type="ECO:0000256" key="10">
    <source>
        <dbReference type="RuleBase" id="RU004182"/>
    </source>
</evidence>
<comment type="cofactor">
    <cofactor evidence="1">
        <name>(6R)-5,10-methylene-5,6,7,8-tetrahydrofolate</name>
        <dbReference type="ChEBI" id="CHEBI:15636"/>
    </cofactor>
</comment>
<evidence type="ECO:0000313" key="12">
    <source>
        <dbReference type="EMBL" id="KON92489.1"/>
    </source>
</evidence>
<evidence type="ECO:0000256" key="1">
    <source>
        <dbReference type="ARBA" id="ARBA00001932"/>
    </source>
</evidence>
<reference evidence="13" key="1">
    <citation type="submission" date="2015-07" db="EMBL/GenBank/DDBJ databases">
        <title>Fjat-14235 jcm11544.</title>
        <authorList>
            <person name="Liu B."/>
            <person name="Wang J."/>
            <person name="Zhu Y."/>
            <person name="Liu G."/>
            <person name="Chen Q."/>
            <person name="Chen Z."/>
            <person name="Lan J."/>
            <person name="Che J."/>
            <person name="Ge C."/>
            <person name="Shi H."/>
            <person name="Pan Z."/>
            <person name="Liu X."/>
        </authorList>
    </citation>
    <scope>NUCLEOTIDE SEQUENCE [LARGE SCALE GENOMIC DNA]</scope>
    <source>
        <strain evidence="13">JCM 11544</strain>
    </source>
</reference>
<dbReference type="InterPro" id="IPR036134">
    <property type="entry name" value="Crypto/Photolyase_FAD-like_sf"/>
</dbReference>
<dbReference type="InterPro" id="IPR014729">
    <property type="entry name" value="Rossmann-like_a/b/a_fold"/>
</dbReference>
<dbReference type="Pfam" id="PF00875">
    <property type="entry name" value="DNA_photolyase"/>
    <property type="match status" value="1"/>
</dbReference>
<dbReference type="Pfam" id="PF03441">
    <property type="entry name" value="FAD_binding_7"/>
    <property type="match status" value="1"/>
</dbReference>
<keyword evidence="6 10" id="KW-0157">Chromophore</keyword>
<comment type="cofactor">
    <cofactor evidence="8">
        <name>FAD</name>
        <dbReference type="ChEBI" id="CHEBI:57692"/>
    </cofactor>
    <text evidence="8">Binds 1 FAD per subunit.</text>
</comment>
<dbReference type="SUPFAM" id="SSF52425">
    <property type="entry name" value="Cryptochrome/photolyase, N-terminal domain"/>
    <property type="match status" value="1"/>
</dbReference>
<comment type="catalytic activity">
    <reaction evidence="7">
        <text>cyclobutadipyrimidine (in DNA) = 2 pyrimidine residues (in DNA).</text>
        <dbReference type="EC" id="4.1.99.3"/>
    </reaction>
</comment>
<keyword evidence="5 8" id="KW-0274">FAD</keyword>
<feature type="binding site" evidence="8">
    <location>
        <begin position="361"/>
        <end position="363"/>
    </location>
    <ligand>
        <name>FAD</name>
        <dbReference type="ChEBI" id="CHEBI:57692"/>
    </ligand>
</feature>
<dbReference type="GO" id="GO:0071949">
    <property type="term" value="F:FAD binding"/>
    <property type="evidence" value="ECO:0007669"/>
    <property type="project" value="TreeGrafter"/>
</dbReference>
<feature type="domain" description="Photolyase/cryptochrome alpha/beta" evidence="11">
    <location>
        <begin position="3"/>
        <end position="127"/>
    </location>
</feature>
<dbReference type="PRINTS" id="PR00147">
    <property type="entry name" value="DNAPHOTLYASE"/>
</dbReference>
<dbReference type="FunFam" id="1.10.579.10:FF:000003">
    <property type="entry name" value="Deoxyribodipyrimidine photo-lyase"/>
    <property type="match status" value="1"/>
</dbReference>
<organism evidence="12 13">
    <name type="scientific">Rossellomorea marisflavi</name>
    <dbReference type="NCBI Taxonomy" id="189381"/>
    <lineage>
        <taxon>Bacteria</taxon>
        <taxon>Bacillati</taxon>
        <taxon>Bacillota</taxon>
        <taxon>Bacilli</taxon>
        <taxon>Bacillales</taxon>
        <taxon>Bacillaceae</taxon>
        <taxon>Rossellomorea</taxon>
    </lineage>
</organism>
<proteinExistence type="inferred from homology"/>
<dbReference type="EC" id="4.1.99.3" evidence="2"/>
<dbReference type="Gene3D" id="3.40.50.620">
    <property type="entry name" value="HUPs"/>
    <property type="match status" value="1"/>
</dbReference>
<feature type="site" description="Electron transfer via tryptophanyl radical" evidence="9">
    <location>
        <position position="295"/>
    </location>
</feature>
<dbReference type="STRING" id="189381.GCA_900166615_02525"/>